<keyword evidence="1" id="KW-0224">Dipeptidase</keyword>
<comment type="catalytic activity">
    <reaction evidence="1">
        <text>an L-aminoacyl-L-amino acid + H2O = 2 an L-alpha-amino acid</text>
        <dbReference type="Rhea" id="RHEA:48940"/>
        <dbReference type="ChEBI" id="CHEBI:15377"/>
        <dbReference type="ChEBI" id="CHEBI:59869"/>
        <dbReference type="ChEBI" id="CHEBI:77460"/>
    </reaction>
</comment>
<evidence type="ECO:0000313" key="2">
    <source>
        <dbReference type="EMBL" id="CDI41271.1"/>
    </source>
</evidence>
<evidence type="ECO:0000313" key="3">
    <source>
        <dbReference type="Proteomes" id="UP000017243"/>
    </source>
</evidence>
<reference evidence="2 3" key="1">
    <citation type="submission" date="2013-09" db="EMBL/GenBank/DDBJ databases">
        <title>Draft Genome Sequence of five Lactobacillus helveticus strains CIRM-BIA 101T, 103, 104, 951 and 953 isolated from milk product.</title>
        <authorList>
            <person name="Valence F."/>
            <person name="Chuat V."/>
            <person name="Ma L."/>
            <person name="Creno S."/>
            <person name="Falentin H."/>
            <person name="Lortal S."/>
            <person name="Bizet C."/>
            <person name="Clermont D."/>
            <person name="Loux V."/>
            <person name="Bouchier C."/>
            <person name="Cousin S."/>
        </authorList>
    </citation>
    <scope>NUCLEOTIDE SEQUENCE [LARGE SCALE GENOMIC DNA]</scope>
    <source>
        <strain evidence="2 3">CIRM-BIA 953</strain>
    </source>
</reference>
<sequence length="33" mass="3470">MGWWGEADINAANVAMSATETSTTNSRVLGVTQ</sequence>
<comment type="similarity">
    <text evidence="1">Belongs to the peptidase C69 family.</text>
</comment>
<dbReference type="Proteomes" id="UP000017243">
    <property type="component" value="Unassembled WGS sequence"/>
</dbReference>
<organism evidence="2 3">
    <name type="scientific">Lactobacillus helveticus CIRM-BIA 953</name>
    <dbReference type="NCBI Taxonomy" id="1226335"/>
    <lineage>
        <taxon>Bacteria</taxon>
        <taxon>Bacillati</taxon>
        <taxon>Bacillota</taxon>
        <taxon>Bacilli</taxon>
        <taxon>Lactobacillales</taxon>
        <taxon>Lactobacillaceae</taxon>
        <taxon>Lactobacillus</taxon>
    </lineage>
</organism>
<dbReference type="GO" id="GO:0070004">
    <property type="term" value="F:cysteine-type exopeptidase activity"/>
    <property type="evidence" value="ECO:0007669"/>
    <property type="project" value="InterPro"/>
</dbReference>
<keyword evidence="1" id="KW-0378">Hydrolase</keyword>
<accession>U4QE06</accession>
<comment type="caution">
    <text evidence="2">The sequence shown here is derived from an EMBL/GenBank/DDBJ whole genome shotgun (WGS) entry which is preliminary data.</text>
</comment>
<dbReference type="AlphaFoldDB" id="U4QE06"/>
<keyword evidence="1" id="KW-0645">Protease</keyword>
<dbReference type="EMBL" id="CBUH010000004">
    <property type="protein sequence ID" value="CDI41271.1"/>
    <property type="molecule type" value="Genomic_DNA"/>
</dbReference>
<gene>
    <name evidence="2" type="ORF">LHCIRMBIA953_01712</name>
</gene>
<name>U4QE06_LACHE</name>
<dbReference type="GO" id="GO:0016805">
    <property type="term" value="F:dipeptidase activity"/>
    <property type="evidence" value="ECO:0007669"/>
    <property type="project" value="UniProtKB-KW"/>
</dbReference>
<dbReference type="Pfam" id="PF03577">
    <property type="entry name" value="Peptidase_C69"/>
    <property type="match status" value="1"/>
</dbReference>
<proteinExistence type="inferred from homology"/>
<dbReference type="InterPro" id="IPR005322">
    <property type="entry name" value="Peptidase_C69"/>
</dbReference>
<dbReference type="GO" id="GO:0006508">
    <property type="term" value="P:proteolysis"/>
    <property type="evidence" value="ECO:0007669"/>
    <property type="project" value="UniProtKB-KW"/>
</dbReference>
<protein>
    <recommendedName>
        <fullName evidence="1">Dipeptidase</fullName>
        <ecNumber evidence="1">3.4.-.-</ecNumber>
    </recommendedName>
</protein>
<evidence type="ECO:0000256" key="1">
    <source>
        <dbReference type="RuleBase" id="RU364089"/>
    </source>
</evidence>
<dbReference type="EC" id="3.4.-.-" evidence="1"/>